<dbReference type="AlphaFoldDB" id="A0A9P5P610"/>
<dbReference type="Proteomes" id="UP000772434">
    <property type="component" value="Unassembled WGS sequence"/>
</dbReference>
<protein>
    <submittedName>
        <fullName evidence="1">Uncharacterized protein</fullName>
    </submittedName>
</protein>
<proteinExistence type="predicted"/>
<evidence type="ECO:0000313" key="1">
    <source>
        <dbReference type="EMBL" id="KAF9040351.1"/>
    </source>
</evidence>
<organism evidence="1 2">
    <name type="scientific">Rhodocollybia butyracea</name>
    <dbReference type="NCBI Taxonomy" id="206335"/>
    <lineage>
        <taxon>Eukaryota</taxon>
        <taxon>Fungi</taxon>
        <taxon>Dikarya</taxon>
        <taxon>Basidiomycota</taxon>
        <taxon>Agaricomycotina</taxon>
        <taxon>Agaricomycetes</taxon>
        <taxon>Agaricomycetidae</taxon>
        <taxon>Agaricales</taxon>
        <taxon>Marasmiineae</taxon>
        <taxon>Omphalotaceae</taxon>
        <taxon>Rhodocollybia</taxon>
    </lineage>
</organism>
<keyword evidence="2" id="KW-1185">Reference proteome</keyword>
<comment type="caution">
    <text evidence="1">The sequence shown here is derived from an EMBL/GenBank/DDBJ whole genome shotgun (WGS) entry which is preliminary data.</text>
</comment>
<gene>
    <name evidence="1" type="ORF">BDP27DRAFT_761063</name>
</gene>
<accession>A0A9P5P610</accession>
<sequence length="126" mass="14382">MNLFCHAFRLSGVWCLSRCPMVAFLSFFPPCKCALSWRLHVVKFPHTLLFYMCLTNSDTQVLKYSLLQSFTRTRVISLIIFHSLDLHIPSCSHFFRLIDCTSKCIPCNIESTGLVSVLPLTFPSSS</sequence>
<reference evidence="1" key="1">
    <citation type="submission" date="2020-11" db="EMBL/GenBank/DDBJ databases">
        <authorList>
            <consortium name="DOE Joint Genome Institute"/>
            <person name="Ahrendt S."/>
            <person name="Riley R."/>
            <person name="Andreopoulos W."/>
            <person name="Labutti K."/>
            <person name="Pangilinan J."/>
            <person name="Ruiz-Duenas F.J."/>
            <person name="Barrasa J.M."/>
            <person name="Sanchez-Garcia M."/>
            <person name="Camarero S."/>
            <person name="Miyauchi S."/>
            <person name="Serrano A."/>
            <person name="Linde D."/>
            <person name="Babiker R."/>
            <person name="Drula E."/>
            <person name="Ayuso-Fernandez I."/>
            <person name="Pacheco R."/>
            <person name="Padilla G."/>
            <person name="Ferreira P."/>
            <person name="Barriuso J."/>
            <person name="Kellner H."/>
            <person name="Castanera R."/>
            <person name="Alfaro M."/>
            <person name="Ramirez L."/>
            <person name="Pisabarro A.G."/>
            <person name="Kuo A."/>
            <person name="Tritt A."/>
            <person name="Lipzen A."/>
            <person name="He G."/>
            <person name="Yan M."/>
            <person name="Ng V."/>
            <person name="Cullen D."/>
            <person name="Martin F."/>
            <person name="Rosso M.-N."/>
            <person name="Henrissat B."/>
            <person name="Hibbett D."/>
            <person name="Martinez A.T."/>
            <person name="Grigoriev I.V."/>
        </authorList>
    </citation>
    <scope>NUCLEOTIDE SEQUENCE</scope>
    <source>
        <strain evidence="1">AH 40177</strain>
    </source>
</reference>
<name>A0A9P5P610_9AGAR</name>
<dbReference type="EMBL" id="JADNRY010000559">
    <property type="protein sequence ID" value="KAF9040351.1"/>
    <property type="molecule type" value="Genomic_DNA"/>
</dbReference>
<evidence type="ECO:0000313" key="2">
    <source>
        <dbReference type="Proteomes" id="UP000772434"/>
    </source>
</evidence>